<evidence type="ECO:0000313" key="2">
    <source>
        <dbReference type="Proteomes" id="UP000703269"/>
    </source>
</evidence>
<sequence length="292" mass="32543">MDAGLHTAHSLQSLPVELLYEVFIFSAWHQFPHTCKHLYSVCRNAPSSVTAEYLLARHADDQGLVKPGGALITRILRYPVCTQPVLDALFRLPEYTRAAPDTAGTIELPRRLFRPLSPRSTRPWGAHDRPLPFLRYLFAHPRMPRPNANCWDGYALTRAVAAGFVPLVQFLLAHGASPACKGGIAVLAAVRRKNLPLVKMLIEPDANPAMATDAEKGAEGTAQGVVKGKRQRQDEAVVARRGHKKRRLEDRIAVSQEMLRTAVGCDARDIVKYFMEEKSCMPDMQTVRMMRG</sequence>
<dbReference type="Proteomes" id="UP000703269">
    <property type="component" value="Unassembled WGS sequence"/>
</dbReference>
<dbReference type="SUPFAM" id="SSF48403">
    <property type="entry name" value="Ankyrin repeat"/>
    <property type="match status" value="1"/>
</dbReference>
<organism evidence="1 2">
    <name type="scientific">Phanerochaete sordida</name>
    <dbReference type="NCBI Taxonomy" id="48140"/>
    <lineage>
        <taxon>Eukaryota</taxon>
        <taxon>Fungi</taxon>
        <taxon>Dikarya</taxon>
        <taxon>Basidiomycota</taxon>
        <taxon>Agaricomycotina</taxon>
        <taxon>Agaricomycetes</taxon>
        <taxon>Polyporales</taxon>
        <taxon>Phanerochaetaceae</taxon>
        <taxon>Phanerochaete</taxon>
    </lineage>
</organism>
<comment type="caution">
    <text evidence="1">The sequence shown here is derived from an EMBL/GenBank/DDBJ whole genome shotgun (WGS) entry which is preliminary data.</text>
</comment>
<accession>A0A9P3GV03</accession>
<dbReference type="EMBL" id="BPQB01000125">
    <property type="protein sequence ID" value="GJE99915.1"/>
    <property type="molecule type" value="Genomic_DNA"/>
</dbReference>
<dbReference type="Gene3D" id="1.25.40.20">
    <property type="entry name" value="Ankyrin repeat-containing domain"/>
    <property type="match status" value="1"/>
</dbReference>
<keyword evidence="2" id="KW-1185">Reference proteome</keyword>
<name>A0A9P3GV03_9APHY</name>
<proteinExistence type="predicted"/>
<dbReference type="AlphaFoldDB" id="A0A9P3GV03"/>
<gene>
    <name evidence="1" type="ORF">PsYK624_161900</name>
</gene>
<protein>
    <recommendedName>
        <fullName evidence="3">Ankyrin repeat protein</fullName>
    </recommendedName>
</protein>
<dbReference type="OrthoDB" id="539213at2759"/>
<evidence type="ECO:0008006" key="3">
    <source>
        <dbReference type="Google" id="ProtNLM"/>
    </source>
</evidence>
<dbReference type="InterPro" id="IPR036770">
    <property type="entry name" value="Ankyrin_rpt-contain_sf"/>
</dbReference>
<reference evidence="1 2" key="1">
    <citation type="submission" date="2021-08" db="EMBL/GenBank/DDBJ databases">
        <title>Draft Genome Sequence of Phanerochaete sordida strain YK-624.</title>
        <authorList>
            <person name="Mori T."/>
            <person name="Dohra H."/>
            <person name="Suzuki T."/>
            <person name="Kawagishi H."/>
            <person name="Hirai H."/>
        </authorList>
    </citation>
    <scope>NUCLEOTIDE SEQUENCE [LARGE SCALE GENOMIC DNA]</scope>
    <source>
        <strain evidence="1 2">YK-624</strain>
    </source>
</reference>
<evidence type="ECO:0000313" key="1">
    <source>
        <dbReference type="EMBL" id="GJE99915.1"/>
    </source>
</evidence>